<name>A0A414ATK6_9FIRM</name>
<gene>
    <name evidence="2" type="ORF">DW839_17185</name>
</gene>
<feature type="transmembrane region" description="Helical" evidence="1">
    <location>
        <begin position="115"/>
        <end position="135"/>
    </location>
</feature>
<comment type="caution">
    <text evidence="2">The sequence shown here is derived from an EMBL/GenBank/DDBJ whole genome shotgun (WGS) entry which is preliminary data.</text>
</comment>
<sequence length="148" mass="16332">MTLVRRSFILSLLFGIWAWFAEITGLITWAEAAGCTTYFACCGCGQDAAKGIWSNLSGIFWAALSLWLTDRNINPYLLMAISTFIMCLQSLHPWLSFTSGTFVGCFCTFAADGPSITLTLSLIMGNGIGLASSYLSDMHFTHRYRLNN</sequence>
<proteinExistence type="predicted"/>
<dbReference type="Pfam" id="PF06496">
    <property type="entry name" value="DUF1097"/>
    <property type="match status" value="1"/>
</dbReference>
<evidence type="ECO:0000313" key="3">
    <source>
        <dbReference type="Proteomes" id="UP000283975"/>
    </source>
</evidence>
<protein>
    <submittedName>
        <fullName evidence="2">DUF1097 domain-containing protein</fullName>
    </submittedName>
</protein>
<keyword evidence="1" id="KW-0472">Membrane</keyword>
<feature type="transmembrane region" description="Helical" evidence="1">
    <location>
        <begin position="48"/>
        <end position="69"/>
    </location>
</feature>
<dbReference type="EMBL" id="QSHZ01000018">
    <property type="protein sequence ID" value="RHC54896.1"/>
    <property type="molecule type" value="Genomic_DNA"/>
</dbReference>
<dbReference type="AlphaFoldDB" id="A0A414ATK6"/>
<keyword evidence="1" id="KW-0812">Transmembrane</keyword>
<feature type="transmembrane region" description="Helical" evidence="1">
    <location>
        <begin position="76"/>
        <end position="95"/>
    </location>
</feature>
<organism evidence="2 3">
    <name type="scientific">Enterocloster bolteae</name>
    <dbReference type="NCBI Taxonomy" id="208479"/>
    <lineage>
        <taxon>Bacteria</taxon>
        <taxon>Bacillati</taxon>
        <taxon>Bacillota</taxon>
        <taxon>Clostridia</taxon>
        <taxon>Lachnospirales</taxon>
        <taxon>Lachnospiraceae</taxon>
        <taxon>Enterocloster</taxon>
    </lineage>
</organism>
<accession>A0A414ATK6</accession>
<keyword evidence="1" id="KW-1133">Transmembrane helix</keyword>
<reference evidence="2 3" key="1">
    <citation type="submission" date="2018-08" db="EMBL/GenBank/DDBJ databases">
        <title>A genome reference for cultivated species of the human gut microbiota.</title>
        <authorList>
            <person name="Zou Y."/>
            <person name="Xue W."/>
            <person name="Luo G."/>
        </authorList>
    </citation>
    <scope>NUCLEOTIDE SEQUENCE [LARGE SCALE GENOMIC DNA]</scope>
    <source>
        <strain evidence="2 3">AM35-14</strain>
    </source>
</reference>
<evidence type="ECO:0000256" key="1">
    <source>
        <dbReference type="SAM" id="Phobius"/>
    </source>
</evidence>
<dbReference type="Proteomes" id="UP000283975">
    <property type="component" value="Unassembled WGS sequence"/>
</dbReference>
<evidence type="ECO:0000313" key="2">
    <source>
        <dbReference type="EMBL" id="RHC54896.1"/>
    </source>
</evidence>
<dbReference type="InterPro" id="IPR009476">
    <property type="entry name" value="DUF1097"/>
</dbReference>